<evidence type="ECO:0000313" key="5">
    <source>
        <dbReference type="EMBL" id="TKX25435.1"/>
    </source>
</evidence>
<name>A0A4U7B6N2_9PEZI</name>
<feature type="region of interest" description="Disordered" evidence="2">
    <location>
        <begin position="349"/>
        <end position="384"/>
    </location>
</feature>
<dbReference type="InterPro" id="IPR027417">
    <property type="entry name" value="P-loop_NTPase"/>
</dbReference>
<feature type="region of interest" description="Disordered" evidence="2">
    <location>
        <begin position="16"/>
        <end position="52"/>
    </location>
</feature>
<keyword evidence="1" id="KW-0378">Hydrolase</keyword>
<feature type="domain" description="DNA2/NAM7 helicase-like C-terminal" evidence="4">
    <location>
        <begin position="821"/>
        <end position="1022"/>
    </location>
</feature>
<dbReference type="InterPro" id="IPR047187">
    <property type="entry name" value="SF1_C_Upf1"/>
</dbReference>
<evidence type="ECO:0000259" key="3">
    <source>
        <dbReference type="Pfam" id="PF13086"/>
    </source>
</evidence>
<sequence length="1090" mass="120078">MLTHTTVKCTVKISRVASTPASSATSDGAPNPTVSANANQQPPHDSEYDAGDPIWDALETHEPPAFSPDPWSPQDISLGHAVGEPPFINSRQEEAEVTLTLEHLKSHAVRGTILITFPRKDRGSSTKPISIELDHKNVELPILLRYEDGKSKVRAMKVDFLGCGNVQGLVMHQNEHPQDRSAKEILDNLLQGRCAIEIHFSTPVDATNAREFEDLLRKDRQSPDYMQYHPSVTPSRIPDTPLPVKDTFSSVPEHLTVVGRGAIRSLELEMAKVAKLRLPNVRLALFKLPGAGVRAFHAVTTKPLPLDIGTNFKVTFKATFILRNASRLELNAEWRGKVVVAMPHTPTGHATLSLRGPKSHKRSGAGAAGGNATNDDDLSSDEDCLSDEDDSYDFFSDIQFFSVINSEAGMIKYLQDPKHLVEADLQAIPDDTMLKRTRRGLEAAAVRVVQELSRSKVNFSLTSATMRSVRPNLLPRIDVFESVSPTILRAFQVNLNERQRKCFETATAAAGGILSIIGPPGTGKTFLIAKMVAALALKPLHPDAADPATADEPPAPVSINEPYRNACDVLVVAKNNENANDLTLKIDEELREHKHYPIVVRCNAGQTDIGIAKGFEQPNDSIEDNTRRFMSAGDKSFAGHYGQNTQHAPDGTPLPDPRVPGHMKFFSVGYAELIEAGLPLPAAALQDPHVQRLLQSTLGNDTEYWARFRYLNQLHPGLRTKHERKELVDWIHRLRQQVLKKADVVVTTISLAPSRALCRWMRPRVCFIDEAGKITEAEYLSVRGPFPSCSRFVLVGDHNQIGVFDAGLNEQNQPYIAQTRQSPLERFLHVEYSQIALNEQYRFPETINALVKGWYGGDLHSHPSVGHRPIDHKFAGVARYLFGSDAPLVVLNAKNSSPHASPVGSKGQWNNGTCSVVMDVVKMILNANLSSGIYQPSDITVISGYKQQNLKHTFKLNNLVTTIRPNAQDRVKVSTIDGAQGMQSEIVIFDFVTSGGLGFMTDPKRLLVGLSRVRGGMIVVGDFAAMRKAIRNRAYAASMQEDPEEQAEMFKKFANDQVLEKVLYRLEYGPGVNFKTVEIGPVRSTGGGPG</sequence>
<dbReference type="PANTHER" id="PTHR10887:SF495">
    <property type="entry name" value="HELICASE SENATAXIN ISOFORM X1-RELATED"/>
    <property type="match status" value="1"/>
</dbReference>
<dbReference type="CDD" id="cd18808">
    <property type="entry name" value="SF1_C_Upf1"/>
    <property type="match status" value="1"/>
</dbReference>
<dbReference type="InterPro" id="IPR041679">
    <property type="entry name" value="DNA2/NAM7-like_C"/>
</dbReference>
<dbReference type="SUPFAM" id="SSF52540">
    <property type="entry name" value="P-loop containing nucleoside triphosphate hydrolases"/>
    <property type="match status" value="1"/>
</dbReference>
<evidence type="ECO:0000256" key="2">
    <source>
        <dbReference type="SAM" id="MobiDB-lite"/>
    </source>
</evidence>
<evidence type="ECO:0000313" key="6">
    <source>
        <dbReference type="Proteomes" id="UP000308133"/>
    </source>
</evidence>
<evidence type="ECO:0000259" key="4">
    <source>
        <dbReference type="Pfam" id="PF13087"/>
    </source>
</evidence>
<dbReference type="InterPro" id="IPR041677">
    <property type="entry name" value="DNA2/NAM7_AAA_11"/>
</dbReference>
<dbReference type="GO" id="GO:0004386">
    <property type="term" value="F:helicase activity"/>
    <property type="evidence" value="ECO:0007669"/>
    <property type="project" value="InterPro"/>
</dbReference>
<feature type="compositionally biased region" description="Polar residues" evidence="2">
    <location>
        <begin position="16"/>
        <end position="43"/>
    </location>
</feature>
<dbReference type="PANTHER" id="PTHR10887">
    <property type="entry name" value="DNA2/NAM7 HELICASE FAMILY"/>
    <property type="match status" value="1"/>
</dbReference>
<dbReference type="Gene3D" id="3.40.50.300">
    <property type="entry name" value="P-loop containing nucleotide triphosphate hydrolases"/>
    <property type="match status" value="2"/>
</dbReference>
<dbReference type="InterPro" id="IPR045055">
    <property type="entry name" value="DNA2/NAM7-like"/>
</dbReference>
<gene>
    <name evidence="5" type="ORF">C1H76_2083</name>
</gene>
<dbReference type="AlphaFoldDB" id="A0A4U7B6N2"/>
<dbReference type="Pfam" id="PF13087">
    <property type="entry name" value="AAA_12"/>
    <property type="match status" value="1"/>
</dbReference>
<accession>A0A4U7B6N2</accession>
<dbReference type="Pfam" id="PF13086">
    <property type="entry name" value="AAA_11"/>
    <property type="match status" value="1"/>
</dbReference>
<organism evidence="5 6">
    <name type="scientific">Elsinoe australis</name>
    <dbReference type="NCBI Taxonomy" id="40998"/>
    <lineage>
        <taxon>Eukaryota</taxon>
        <taxon>Fungi</taxon>
        <taxon>Dikarya</taxon>
        <taxon>Ascomycota</taxon>
        <taxon>Pezizomycotina</taxon>
        <taxon>Dothideomycetes</taxon>
        <taxon>Dothideomycetidae</taxon>
        <taxon>Myriangiales</taxon>
        <taxon>Elsinoaceae</taxon>
        <taxon>Elsinoe</taxon>
    </lineage>
</organism>
<dbReference type="Proteomes" id="UP000308133">
    <property type="component" value="Unassembled WGS sequence"/>
</dbReference>
<comment type="caution">
    <text evidence="5">The sequence shown here is derived from an EMBL/GenBank/DDBJ whole genome shotgun (WGS) entry which is preliminary data.</text>
</comment>
<evidence type="ECO:0000256" key="1">
    <source>
        <dbReference type="ARBA" id="ARBA00022806"/>
    </source>
</evidence>
<keyword evidence="1" id="KW-0067">ATP-binding</keyword>
<protein>
    <submittedName>
        <fullName evidence="5">AAA domain-containing protein 7</fullName>
    </submittedName>
</protein>
<reference evidence="5 6" key="1">
    <citation type="submission" date="2018-02" db="EMBL/GenBank/DDBJ databases">
        <title>Draft genome sequences of Elsinoe sp., causing black scab on jojoba.</title>
        <authorList>
            <person name="Stodart B."/>
            <person name="Jeffress S."/>
            <person name="Ash G."/>
            <person name="Arun Chinnappa K."/>
        </authorList>
    </citation>
    <scope>NUCLEOTIDE SEQUENCE [LARGE SCALE GENOMIC DNA]</scope>
    <source>
        <strain evidence="5 6">Hillstone_2</strain>
    </source>
</reference>
<dbReference type="EMBL" id="PTQR01000028">
    <property type="protein sequence ID" value="TKX25435.1"/>
    <property type="molecule type" value="Genomic_DNA"/>
</dbReference>
<keyword evidence="1" id="KW-0547">Nucleotide-binding</keyword>
<feature type="domain" description="DNA2/NAM7 helicase helicase" evidence="3">
    <location>
        <begin position="494"/>
        <end position="800"/>
    </location>
</feature>
<proteinExistence type="predicted"/>
<feature type="compositionally biased region" description="Acidic residues" evidence="2">
    <location>
        <begin position="374"/>
        <end position="384"/>
    </location>
</feature>
<keyword evidence="1" id="KW-0347">Helicase</keyword>